<evidence type="ECO:0000256" key="7">
    <source>
        <dbReference type="ARBA" id="ARBA00022801"/>
    </source>
</evidence>
<feature type="binding site" evidence="18">
    <location>
        <position position="42"/>
    </location>
    <ligand>
        <name>Mg(2+)</name>
        <dbReference type="ChEBI" id="CHEBI:18420"/>
    </ligand>
</feature>
<evidence type="ECO:0000256" key="2">
    <source>
        <dbReference type="ARBA" id="ARBA00005582"/>
    </source>
</evidence>
<dbReference type="Gene3D" id="3.90.79.10">
    <property type="entry name" value="Nucleoside Triphosphate Pyrophosphohydrolase"/>
    <property type="match status" value="1"/>
</dbReference>
<feature type="binding site" evidence="17">
    <location>
        <begin position="39"/>
        <end position="42"/>
    </location>
    <ligand>
        <name>8-oxo-dGTP</name>
        <dbReference type="ChEBI" id="CHEBI:77896"/>
    </ligand>
</feature>
<dbReference type="InterPro" id="IPR029119">
    <property type="entry name" value="MutY_C"/>
</dbReference>
<comment type="catalytic activity">
    <reaction evidence="11">
        <text>8-oxo-GTP + H2O = 8-oxo-GMP + diphosphate + H(+)</text>
        <dbReference type="Rhea" id="RHEA:67616"/>
        <dbReference type="ChEBI" id="CHEBI:15377"/>
        <dbReference type="ChEBI" id="CHEBI:15378"/>
        <dbReference type="ChEBI" id="CHEBI:33019"/>
        <dbReference type="ChEBI" id="CHEBI:143553"/>
        <dbReference type="ChEBI" id="CHEBI:145694"/>
    </reaction>
</comment>
<comment type="caution">
    <text evidence="20">The sequence shown here is derived from an EMBL/GenBank/DDBJ whole genome shotgun (WGS) entry which is preliminary data.</text>
</comment>
<evidence type="ECO:0000256" key="6">
    <source>
        <dbReference type="ARBA" id="ARBA00022763"/>
    </source>
</evidence>
<evidence type="ECO:0000313" key="20">
    <source>
        <dbReference type="EMBL" id="OUR81186.1"/>
    </source>
</evidence>
<dbReference type="PANTHER" id="PTHR47707">
    <property type="entry name" value="8-OXO-DGTP DIPHOSPHATASE"/>
    <property type="match status" value="1"/>
</dbReference>
<evidence type="ECO:0000256" key="3">
    <source>
        <dbReference type="ARBA" id="ARBA00022457"/>
    </source>
</evidence>
<evidence type="ECO:0000256" key="9">
    <source>
        <dbReference type="ARBA" id="ARBA00023204"/>
    </source>
</evidence>
<keyword evidence="6" id="KW-0227">DNA damage</keyword>
<evidence type="ECO:0000256" key="16">
    <source>
        <dbReference type="ARBA" id="ARBA00042798"/>
    </source>
</evidence>
<feature type="binding site" evidence="17">
    <location>
        <position position="28"/>
    </location>
    <ligand>
        <name>8-oxo-dGTP</name>
        <dbReference type="ChEBI" id="CHEBI:77896"/>
    </ligand>
</feature>
<comment type="catalytic activity">
    <reaction evidence="10">
        <text>8-oxo-dGTP + H2O = 8-oxo-dGMP + diphosphate + H(+)</text>
        <dbReference type="Rhea" id="RHEA:31575"/>
        <dbReference type="ChEBI" id="CHEBI:15377"/>
        <dbReference type="ChEBI" id="CHEBI:15378"/>
        <dbReference type="ChEBI" id="CHEBI:33019"/>
        <dbReference type="ChEBI" id="CHEBI:63224"/>
        <dbReference type="ChEBI" id="CHEBI:77896"/>
        <dbReference type="EC" id="3.6.1.55"/>
    </reaction>
</comment>
<keyword evidence="8 18" id="KW-0460">Magnesium</keyword>
<evidence type="ECO:0000256" key="1">
    <source>
        <dbReference type="ARBA" id="ARBA00001946"/>
    </source>
</evidence>
<evidence type="ECO:0000256" key="18">
    <source>
        <dbReference type="PIRSR" id="PIRSR603561-2"/>
    </source>
</evidence>
<sequence>MNKVVHVAVGVITRTCKEVGSRYFLTKRLEQAHQGGKWEFPGGKVENNETVAQALARELKEEVAIDVLSCQPLIKVEHTYRSKEGGKKGDKRVCLDVFIVDNFMGEPSAQEGQGQGWYTLNEFEKLDFPEANRAIIDKLLEKPL</sequence>
<dbReference type="NCBIfam" id="TIGR00586">
    <property type="entry name" value="mutt"/>
    <property type="match status" value="1"/>
</dbReference>
<dbReference type="InterPro" id="IPR003561">
    <property type="entry name" value="Mutator_MutT"/>
</dbReference>
<keyword evidence="9" id="KW-0234">DNA repair</keyword>
<keyword evidence="5 18" id="KW-0479">Metal-binding</keyword>
<comment type="similarity">
    <text evidence="2">Belongs to the Nudix hydrolase family.</text>
</comment>
<dbReference type="InterPro" id="IPR015797">
    <property type="entry name" value="NUDIX_hydrolase-like_dom_sf"/>
</dbReference>
<dbReference type="GO" id="GO:0008413">
    <property type="term" value="F:8-oxo-7,8-dihydroguanosine triphosphate pyrophosphatase activity"/>
    <property type="evidence" value="ECO:0007669"/>
    <property type="project" value="InterPro"/>
</dbReference>
<dbReference type="PANTHER" id="PTHR47707:SF1">
    <property type="entry name" value="NUDIX HYDROLASE FAMILY PROTEIN"/>
    <property type="match status" value="1"/>
</dbReference>
<dbReference type="GO" id="GO:0046872">
    <property type="term" value="F:metal ion binding"/>
    <property type="evidence" value="ECO:0007669"/>
    <property type="project" value="UniProtKB-KW"/>
</dbReference>
<dbReference type="GO" id="GO:0035539">
    <property type="term" value="F:8-oxo-7,8-dihydrodeoxyguanosine triphosphate pyrophosphatase activity"/>
    <property type="evidence" value="ECO:0007669"/>
    <property type="project" value="UniProtKB-EC"/>
</dbReference>
<evidence type="ECO:0000256" key="14">
    <source>
        <dbReference type="ARBA" id="ARBA00041592"/>
    </source>
</evidence>
<feature type="binding site" evidence="18">
    <location>
        <position position="62"/>
    </location>
    <ligand>
        <name>Mg(2+)</name>
        <dbReference type="ChEBI" id="CHEBI:18420"/>
    </ligand>
</feature>
<dbReference type="CDD" id="cd03425">
    <property type="entry name" value="NUDIX_MutT_NudA_like"/>
    <property type="match status" value="1"/>
</dbReference>
<evidence type="ECO:0000256" key="13">
    <source>
        <dbReference type="ARBA" id="ARBA00040794"/>
    </source>
</evidence>
<evidence type="ECO:0000256" key="11">
    <source>
        <dbReference type="ARBA" id="ARBA00036904"/>
    </source>
</evidence>
<name>A0A1Y5EIA4_COLPS</name>
<dbReference type="Pfam" id="PF14815">
    <property type="entry name" value="NUDIX_4"/>
    <property type="match status" value="1"/>
</dbReference>
<dbReference type="GO" id="GO:0006260">
    <property type="term" value="P:DNA replication"/>
    <property type="evidence" value="ECO:0007669"/>
    <property type="project" value="UniProtKB-KW"/>
</dbReference>
<keyword evidence="7" id="KW-0378">Hydrolase</keyword>
<accession>A0A1Y5EIA4</accession>
<evidence type="ECO:0000259" key="19">
    <source>
        <dbReference type="PROSITE" id="PS51462"/>
    </source>
</evidence>
<dbReference type="GO" id="GO:0044716">
    <property type="term" value="F:8-oxo-GDP phosphatase activity"/>
    <property type="evidence" value="ECO:0007669"/>
    <property type="project" value="TreeGrafter"/>
</dbReference>
<evidence type="ECO:0000256" key="8">
    <source>
        <dbReference type="ARBA" id="ARBA00022842"/>
    </source>
</evidence>
<dbReference type="PROSITE" id="PS51462">
    <property type="entry name" value="NUDIX"/>
    <property type="match status" value="1"/>
</dbReference>
<dbReference type="InterPro" id="IPR047127">
    <property type="entry name" value="MutT-like"/>
</dbReference>
<dbReference type="GO" id="GO:0006281">
    <property type="term" value="P:DNA repair"/>
    <property type="evidence" value="ECO:0007669"/>
    <property type="project" value="UniProtKB-KW"/>
</dbReference>
<dbReference type="SUPFAM" id="SSF55811">
    <property type="entry name" value="Nudix"/>
    <property type="match status" value="1"/>
</dbReference>
<organism evidence="20 21">
    <name type="scientific">Colwellia psychrerythraea</name>
    <name type="common">Vibrio psychroerythus</name>
    <dbReference type="NCBI Taxonomy" id="28229"/>
    <lineage>
        <taxon>Bacteria</taxon>
        <taxon>Pseudomonadati</taxon>
        <taxon>Pseudomonadota</taxon>
        <taxon>Gammaproteobacteria</taxon>
        <taxon>Alteromonadales</taxon>
        <taxon>Colwelliaceae</taxon>
        <taxon>Colwellia</taxon>
    </lineage>
</organism>
<evidence type="ECO:0000256" key="5">
    <source>
        <dbReference type="ARBA" id="ARBA00022723"/>
    </source>
</evidence>
<proteinExistence type="inferred from homology"/>
<evidence type="ECO:0000256" key="12">
    <source>
        <dbReference type="ARBA" id="ARBA00038905"/>
    </source>
</evidence>
<comment type="cofactor">
    <cofactor evidence="1 18">
        <name>Mg(2+)</name>
        <dbReference type="ChEBI" id="CHEBI:18420"/>
    </cofactor>
</comment>
<feature type="domain" description="Nudix hydrolase" evidence="19">
    <location>
        <begin position="2"/>
        <end position="141"/>
    </location>
</feature>
<dbReference type="PRINTS" id="PR00502">
    <property type="entry name" value="NUDIXFAMILY"/>
</dbReference>
<protein>
    <recommendedName>
        <fullName evidence="13">8-oxo-dGTP diphosphatase</fullName>
        <ecNumber evidence="12">3.6.1.55</ecNumber>
    </recommendedName>
    <alternativeName>
        <fullName evidence="16">7,8-dihydro-8-oxoguanine-triphosphatase</fullName>
    </alternativeName>
    <alternativeName>
        <fullName evidence="15">Mutator protein MutT</fullName>
    </alternativeName>
    <alternativeName>
        <fullName evidence="14">dGTP pyrophosphohydrolase</fullName>
    </alternativeName>
</protein>
<evidence type="ECO:0000256" key="10">
    <source>
        <dbReference type="ARBA" id="ARBA00035861"/>
    </source>
</evidence>
<dbReference type="GO" id="GO:0044715">
    <property type="term" value="F:8-oxo-dGDP phosphatase activity"/>
    <property type="evidence" value="ECO:0007669"/>
    <property type="project" value="TreeGrafter"/>
</dbReference>
<gene>
    <name evidence="20" type="ORF">A9Q75_08060</name>
</gene>
<feature type="binding site" evidence="17">
    <location>
        <position position="132"/>
    </location>
    <ligand>
        <name>8-oxo-dGTP</name>
        <dbReference type="ChEBI" id="CHEBI:77896"/>
    </ligand>
</feature>
<keyword evidence="3" id="KW-0515">Mutator protein</keyword>
<feature type="binding site" evidence="17">
    <location>
        <position position="33"/>
    </location>
    <ligand>
        <name>8-oxo-dGTP</name>
        <dbReference type="ChEBI" id="CHEBI:77896"/>
    </ligand>
</feature>
<reference evidence="21" key="1">
    <citation type="journal article" date="2017" name="Proc. Natl. Acad. Sci. U.S.A.">
        <title>Simulation of Deepwater Horizon oil plume reveals substrate specialization within a complex community of hydrocarbon degraders.</title>
        <authorList>
            <person name="Hu P."/>
            <person name="Dubinsky E.A."/>
            <person name="Probst A.J."/>
            <person name="Wang J."/>
            <person name="Sieber C.M.K."/>
            <person name="Tom L.M."/>
            <person name="Gardinali P."/>
            <person name="Banfield J.F."/>
            <person name="Atlas R.M."/>
            <person name="Andersen G.L."/>
        </authorList>
    </citation>
    <scope>NUCLEOTIDE SEQUENCE [LARGE SCALE GENOMIC DNA]</scope>
</reference>
<keyword evidence="4" id="KW-0235">DNA replication</keyword>
<dbReference type="Proteomes" id="UP000243053">
    <property type="component" value="Unassembled WGS sequence"/>
</dbReference>
<evidence type="ECO:0000256" key="17">
    <source>
        <dbReference type="PIRSR" id="PIRSR603561-1"/>
    </source>
</evidence>
<dbReference type="EC" id="3.6.1.55" evidence="12"/>
<dbReference type="AlphaFoldDB" id="A0A1Y5EIA4"/>
<evidence type="ECO:0000313" key="21">
    <source>
        <dbReference type="Proteomes" id="UP000243053"/>
    </source>
</evidence>
<dbReference type="EMBL" id="MAAF01000051">
    <property type="protein sequence ID" value="OUR81186.1"/>
    <property type="molecule type" value="Genomic_DNA"/>
</dbReference>
<dbReference type="InterPro" id="IPR020476">
    <property type="entry name" value="Nudix_hydrolase"/>
</dbReference>
<dbReference type="InterPro" id="IPR000086">
    <property type="entry name" value="NUDIX_hydrolase_dom"/>
</dbReference>
<evidence type="ECO:0000256" key="4">
    <source>
        <dbReference type="ARBA" id="ARBA00022705"/>
    </source>
</evidence>
<evidence type="ECO:0000256" key="15">
    <source>
        <dbReference type="ARBA" id="ARBA00041979"/>
    </source>
</evidence>